<keyword evidence="4 7" id="KW-1133">Transmembrane helix</keyword>
<name>A0A9R1WJ44_LACSA</name>
<evidence type="ECO:0000313" key="10">
    <source>
        <dbReference type="Proteomes" id="UP000235145"/>
    </source>
</evidence>
<dbReference type="Pfam" id="PF13962">
    <property type="entry name" value="PGG"/>
    <property type="match status" value="1"/>
</dbReference>
<evidence type="ECO:0000256" key="7">
    <source>
        <dbReference type="SAM" id="Phobius"/>
    </source>
</evidence>
<evidence type="ECO:0000259" key="8">
    <source>
        <dbReference type="Pfam" id="PF13962"/>
    </source>
</evidence>
<keyword evidence="3" id="KW-0677">Repeat</keyword>
<evidence type="ECO:0000256" key="5">
    <source>
        <dbReference type="ARBA" id="ARBA00023043"/>
    </source>
</evidence>
<keyword evidence="2 7" id="KW-0812">Transmembrane</keyword>
<organism evidence="9 10">
    <name type="scientific">Lactuca sativa</name>
    <name type="common">Garden lettuce</name>
    <dbReference type="NCBI Taxonomy" id="4236"/>
    <lineage>
        <taxon>Eukaryota</taxon>
        <taxon>Viridiplantae</taxon>
        <taxon>Streptophyta</taxon>
        <taxon>Embryophyta</taxon>
        <taxon>Tracheophyta</taxon>
        <taxon>Spermatophyta</taxon>
        <taxon>Magnoliopsida</taxon>
        <taxon>eudicotyledons</taxon>
        <taxon>Gunneridae</taxon>
        <taxon>Pentapetalae</taxon>
        <taxon>asterids</taxon>
        <taxon>campanulids</taxon>
        <taxon>Asterales</taxon>
        <taxon>Asteraceae</taxon>
        <taxon>Cichorioideae</taxon>
        <taxon>Cichorieae</taxon>
        <taxon>Lactucinae</taxon>
        <taxon>Lactuca</taxon>
    </lineage>
</organism>
<feature type="transmembrane region" description="Helical" evidence="7">
    <location>
        <begin position="148"/>
        <end position="169"/>
    </location>
</feature>
<feature type="transmembrane region" description="Helical" evidence="7">
    <location>
        <begin position="27"/>
        <end position="45"/>
    </location>
</feature>
<feature type="transmembrane region" description="Helical" evidence="7">
    <location>
        <begin position="123"/>
        <end position="142"/>
    </location>
</feature>
<comment type="subcellular location">
    <subcellularLocation>
        <location evidence="1">Membrane</location>
        <topology evidence="1">Multi-pass membrane protein</topology>
    </subcellularLocation>
</comment>
<comment type="caution">
    <text evidence="9">The sequence shown here is derived from an EMBL/GenBank/DDBJ whole genome shotgun (WGS) entry which is preliminary data.</text>
</comment>
<dbReference type="InterPro" id="IPR026961">
    <property type="entry name" value="PGG_dom"/>
</dbReference>
<dbReference type="Proteomes" id="UP000235145">
    <property type="component" value="Unassembled WGS sequence"/>
</dbReference>
<feature type="domain" description="PGG" evidence="8">
    <location>
        <begin position="24"/>
        <end position="119"/>
    </location>
</feature>
<evidence type="ECO:0000256" key="2">
    <source>
        <dbReference type="ARBA" id="ARBA00022692"/>
    </source>
</evidence>
<evidence type="ECO:0000256" key="6">
    <source>
        <dbReference type="ARBA" id="ARBA00023136"/>
    </source>
</evidence>
<keyword evidence="6 7" id="KW-0472">Membrane</keyword>
<proteinExistence type="predicted"/>
<feature type="transmembrane region" description="Helical" evidence="7">
    <location>
        <begin position="92"/>
        <end position="111"/>
    </location>
</feature>
<evidence type="ECO:0000256" key="1">
    <source>
        <dbReference type="ARBA" id="ARBA00004141"/>
    </source>
</evidence>
<dbReference type="AlphaFoldDB" id="A0A9R1WJ44"/>
<sequence length="193" mass="21687">MIKSHSDTREENPPASRYESFSLDQKNTLLVIVILIATASYQTALTPPGGVWQDNYHPSADPPASSVDYSVALRHHTSGTAIMSTNKYQGAYIVYVISNSLGFYVSVFMIFRLTYDFPLLLELHLLLLLFSINYTTCMISILPSSYKVVFYISIGIAVIYSIITLSMLLKQRKSLKYTFRLHCISCGDNGMKC</sequence>
<accession>A0A9R1WJ44</accession>
<evidence type="ECO:0000313" key="9">
    <source>
        <dbReference type="EMBL" id="KAJ0224744.1"/>
    </source>
</evidence>
<dbReference type="Gramene" id="rna-gnl|WGS:NBSK|LSAT_1X97640_mrna">
    <property type="protein sequence ID" value="cds-PLY78271.1"/>
    <property type="gene ID" value="gene-LSAT_1X97640"/>
</dbReference>
<keyword evidence="10" id="KW-1185">Reference proteome</keyword>
<dbReference type="GO" id="GO:0016020">
    <property type="term" value="C:membrane"/>
    <property type="evidence" value="ECO:0007669"/>
    <property type="project" value="UniProtKB-SubCell"/>
</dbReference>
<gene>
    <name evidence="9" type="ORF">LSAT_V11C100038630</name>
</gene>
<dbReference type="PANTHER" id="PTHR24186:SF56">
    <property type="entry name" value="PGG DOMAIN-CONTAINING PROTEIN"/>
    <property type="match status" value="1"/>
</dbReference>
<evidence type="ECO:0000256" key="3">
    <source>
        <dbReference type="ARBA" id="ARBA00022737"/>
    </source>
</evidence>
<evidence type="ECO:0000256" key="4">
    <source>
        <dbReference type="ARBA" id="ARBA00022989"/>
    </source>
</evidence>
<dbReference type="EMBL" id="NBSK02000001">
    <property type="protein sequence ID" value="KAJ0224744.1"/>
    <property type="molecule type" value="Genomic_DNA"/>
</dbReference>
<dbReference type="PANTHER" id="PTHR24186">
    <property type="entry name" value="PROTEIN PHOSPHATASE 1 REGULATORY SUBUNIT"/>
    <property type="match status" value="1"/>
</dbReference>
<protein>
    <recommendedName>
        <fullName evidence="8">PGG domain-containing protein</fullName>
    </recommendedName>
</protein>
<reference evidence="9 10" key="1">
    <citation type="journal article" date="2017" name="Nat. Commun.">
        <title>Genome assembly with in vitro proximity ligation data and whole-genome triplication in lettuce.</title>
        <authorList>
            <person name="Reyes-Chin-Wo S."/>
            <person name="Wang Z."/>
            <person name="Yang X."/>
            <person name="Kozik A."/>
            <person name="Arikit S."/>
            <person name="Song C."/>
            <person name="Xia L."/>
            <person name="Froenicke L."/>
            <person name="Lavelle D.O."/>
            <person name="Truco M.J."/>
            <person name="Xia R."/>
            <person name="Zhu S."/>
            <person name="Xu C."/>
            <person name="Xu H."/>
            <person name="Xu X."/>
            <person name="Cox K."/>
            <person name="Korf I."/>
            <person name="Meyers B.C."/>
            <person name="Michelmore R.W."/>
        </authorList>
    </citation>
    <scope>NUCLEOTIDE SEQUENCE [LARGE SCALE GENOMIC DNA]</scope>
    <source>
        <strain evidence="10">cv. Salinas</strain>
        <tissue evidence="9">Seedlings</tissue>
    </source>
</reference>
<keyword evidence="5" id="KW-0040">ANK repeat</keyword>